<dbReference type="Proteomes" id="UP001060336">
    <property type="component" value="Chromosome"/>
</dbReference>
<evidence type="ECO:0000313" key="1">
    <source>
        <dbReference type="EMBL" id="UUX51849.1"/>
    </source>
</evidence>
<organism evidence="1 2">
    <name type="scientific">Nisaea acidiphila</name>
    <dbReference type="NCBI Taxonomy" id="1862145"/>
    <lineage>
        <taxon>Bacteria</taxon>
        <taxon>Pseudomonadati</taxon>
        <taxon>Pseudomonadota</taxon>
        <taxon>Alphaproteobacteria</taxon>
        <taxon>Rhodospirillales</taxon>
        <taxon>Thalassobaculaceae</taxon>
        <taxon>Nisaea</taxon>
    </lineage>
</organism>
<dbReference type="AlphaFoldDB" id="A0A9J7AZK3"/>
<dbReference type="EMBL" id="CP102480">
    <property type="protein sequence ID" value="UUX51849.1"/>
    <property type="molecule type" value="Genomic_DNA"/>
</dbReference>
<name>A0A9J7AZK3_9PROT</name>
<accession>A0A9J7AZK3</accession>
<dbReference type="KEGG" id="naci:NUH88_09125"/>
<proteinExistence type="predicted"/>
<keyword evidence="2" id="KW-1185">Reference proteome</keyword>
<dbReference type="RefSeq" id="WP_257771576.1">
    <property type="nucleotide sequence ID" value="NZ_CP102480.1"/>
</dbReference>
<protein>
    <submittedName>
        <fullName evidence="1">Uncharacterized protein</fullName>
    </submittedName>
</protein>
<gene>
    <name evidence="1" type="ORF">NUH88_09125</name>
</gene>
<reference evidence="1" key="1">
    <citation type="submission" date="2022-08" db="EMBL/GenBank/DDBJ databases">
        <title>Nisaea acidiphila sp. nov., isolated from a marine algal debris and emended description of the genus Nisaea Urios et al. 2008.</title>
        <authorList>
            <person name="Kwon K."/>
        </authorList>
    </citation>
    <scope>NUCLEOTIDE SEQUENCE</scope>
    <source>
        <strain evidence="1">MEBiC11861</strain>
    </source>
</reference>
<sequence length="90" mass="9932">MSTITGEILIGRGHPNDDGMMAFSILGRLQLIEGDRASWAIETAQEDWLRDYRFTIAPRPGQITMCGLDSVMDDHRGDGRGTRADADPVL</sequence>
<evidence type="ECO:0000313" key="2">
    <source>
        <dbReference type="Proteomes" id="UP001060336"/>
    </source>
</evidence>